<evidence type="ECO:0000313" key="3">
    <source>
        <dbReference type="Proteomes" id="UP000441354"/>
    </source>
</evidence>
<dbReference type="Pfam" id="PF13302">
    <property type="entry name" value="Acetyltransf_3"/>
    <property type="match status" value="1"/>
</dbReference>
<dbReference type="PANTHER" id="PTHR43415">
    <property type="entry name" value="SPERMIDINE N(1)-ACETYLTRANSFERASE"/>
    <property type="match status" value="1"/>
</dbReference>
<reference evidence="2 3" key="1">
    <citation type="journal article" date="2014" name="Arch. Microbiol.">
        <title>Bacillus mesophilum sp. nov., strain IITR-54T, a novel 4-chlorobiphenyl dechlorinating bacterium.</title>
        <authorList>
            <person name="Manickam N."/>
            <person name="Singh N.K."/>
            <person name="Bajaj A."/>
            <person name="Kumar R.M."/>
            <person name="Kaur G."/>
            <person name="Kaur N."/>
            <person name="Bala M."/>
            <person name="Kumar A."/>
            <person name="Mayilraj S."/>
        </authorList>
    </citation>
    <scope>NUCLEOTIDE SEQUENCE [LARGE SCALE GENOMIC DNA]</scope>
    <source>
        <strain evidence="2 3">IITR-54</strain>
    </source>
</reference>
<evidence type="ECO:0000259" key="1">
    <source>
        <dbReference type="PROSITE" id="PS51186"/>
    </source>
</evidence>
<organism evidence="2 3">
    <name type="scientific">Bacillus mesophilum</name>
    <dbReference type="NCBI Taxonomy" id="1071718"/>
    <lineage>
        <taxon>Bacteria</taxon>
        <taxon>Bacillati</taxon>
        <taxon>Bacillota</taxon>
        <taxon>Bacilli</taxon>
        <taxon>Bacillales</taxon>
        <taxon>Bacillaceae</taxon>
        <taxon>Bacillus</taxon>
    </lineage>
</organism>
<accession>A0A7V7RJ91</accession>
<feature type="domain" description="N-acetyltransferase" evidence="1">
    <location>
        <begin position="15"/>
        <end position="177"/>
    </location>
</feature>
<dbReference type="InterPro" id="IPR016181">
    <property type="entry name" value="Acyl_CoA_acyltransferase"/>
</dbReference>
<dbReference type="Proteomes" id="UP000441354">
    <property type="component" value="Unassembled WGS sequence"/>
</dbReference>
<dbReference type="EMBL" id="WBOT01000007">
    <property type="protein sequence ID" value="KAB2330690.1"/>
    <property type="molecule type" value="Genomic_DNA"/>
</dbReference>
<keyword evidence="2" id="KW-0808">Transferase</keyword>
<dbReference type="PROSITE" id="PS51186">
    <property type="entry name" value="GNAT"/>
    <property type="match status" value="1"/>
</dbReference>
<proteinExistence type="predicted"/>
<sequence>MVDLSIKPTIIGETVILRPFSLDDFPSIEECLKDPEVLKLTGSSADYDREAVIEWYSTRNEQKDRLDLAIVDKSLNIAVGEAVINLYNDKDHSMNFRILIGPRGRNRGLGSEATQLLIDYVFQNTNLNQVTLSVFDFNPRAKKVYEKAGFVLESIDRNDLEFEGEWIDSLNMVLSRERWSERSGQSDRSL</sequence>
<dbReference type="AlphaFoldDB" id="A0A7V7RJ91"/>
<comment type="caution">
    <text evidence="2">The sequence shown here is derived from an EMBL/GenBank/DDBJ whole genome shotgun (WGS) entry which is preliminary data.</text>
</comment>
<keyword evidence="3" id="KW-1185">Reference proteome</keyword>
<dbReference type="GO" id="GO:0016747">
    <property type="term" value="F:acyltransferase activity, transferring groups other than amino-acyl groups"/>
    <property type="evidence" value="ECO:0007669"/>
    <property type="project" value="InterPro"/>
</dbReference>
<protein>
    <submittedName>
        <fullName evidence="2">GNAT family N-acetyltransferase</fullName>
    </submittedName>
</protein>
<dbReference type="PANTHER" id="PTHR43415:SF3">
    <property type="entry name" value="GNAT-FAMILY ACETYLTRANSFERASE"/>
    <property type="match status" value="1"/>
</dbReference>
<dbReference type="RefSeq" id="WP_151575618.1">
    <property type="nucleotide sequence ID" value="NZ_WBOT01000007.1"/>
</dbReference>
<dbReference type="InterPro" id="IPR000182">
    <property type="entry name" value="GNAT_dom"/>
</dbReference>
<dbReference type="OrthoDB" id="9795206at2"/>
<dbReference type="Gene3D" id="3.40.630.30">
    <property type="match status" value="1"/>
</dbReference>
<name>A0A7V7RJ91_9BACI</name>
<evidence type="ECO:0000313" key="2">
    <source>
        <dbReference type="EMBL" id="KAB2330690.1"/>
    </source>
</evidence>
<dbReference type="SUPFAM" id="SSF55729">
    <property type="entry name" value="Acyl-CoA N-acyltransferases (Nat)"/>
    <property type="match status" value="1"/>
</dbReference>
<gene>
    <name evidence="2" type="ORF">F7732_18800</name>
</gene>